<reference evidence="1" key="2">
    <citation type="submission" date="2021-12" db="EMBL/GenBank/DDBJ databases">
        <title>Resequencing data analysis of finger millet.</title>
        <authorList>
            <person name="Hatakeyama M."/>
            <person name="Aluri S."/>
            <person name="Balachadran M.T."/>
            <person name="Sivarajan S.R."/>
            <person name="Poveda L."/>
            <person name="Shimizu-Inatsugi R."/>
            <person name="Schlapbach R."/>
            <person name="Sreeman S.M."/>
            <person name="Shimizu K.K."/>
        </authorList>
    </citation>
    <scope>NUCLEOTIDE SEQUENCE</scope>
</reference>
<organism evidence="1 2">
    <name type="scientific">Eleusine coracana subsp. coracana</name>
    <dbReference type="NCBI Taxonomy" id="191504"/>
    <lineage>
        <taxon>Eukaryota</taxon>
        <taxon>Viridiplantae</taxon>
        <taxon>Streptophyta</taxon>
        <taxon>Embryophyta</taxon>
        <taxon>Tracheophyta</taxon>
        <taxon>Spermatophyta</taxon>
        <taxon>Magnoliopsida</taxon>
        <taxon>Liliopsida</taxon>
        <taxon>Poales</taxon>
        <taxon>Poaceae</taxon>
        <taxon>PACMAD clade</taxon>
        <taxon>Chloridoideae</taxon>
        <taxon>Cynodonteae</taxon>
        <taxon>Eleusininae</taxon>
        <taxon>Eleusine</taxon>
    </lineage>
</organism>
<comment type="caution">
    <text evidence="1">The sequence shown here is derived from an EMBL/GenBank/DDBJ whole genome shotgun (WGS) entry which is preliminary data.</text>
</comment>
<accession>A0AAV5DPT1</accession>
<evidence type="ECO:0000313" key="2">
    <source>
        <dbReference type="Proteomes" id="UP001054889"/>
    </source>
</evidence>
<sequence length="95" mass="10891">MGFYLLPGKTHAKMNTIRFSLWDLESQEQDGHGEKLPAQANGRDAERSCIAFLQKWKLLLKQPQKEDVDKLTKKVINWCAAFRPIKTLACDIGEM</sequence>
<name>A0AAV5DPT1_ELECO</name>
<evidence type="ECO:0000313" key="1">
    <source>
        <dbReference type="EMBL" id="GJN11905.1"/>
    </source>
</evidence>
<proteinExistence type="predicted"/>
<gene>
    <name evidence="1" type="primary">ga30141</name>
    <name evidence="1" type="ORF">PR202_ga30141</name>
</gene>
<dbReference type="AlphaFoldDB" id="A0AAV5DPT1"/>
<protein>
    <submittedName>
        <fullName evidence="1">Uncharacterized protein</fullName>
    </submittedName>
</protein>
<reference evidence="1" key="1">
    <citation type="journal article" date="2018" name="DNA Res.">
        <title>Multiple hybrid de novo genome assembly of finger millet, an orphan allotetraploid crop.</title>
        <authorList>
            <person name="Hatakeyama M."/>
            <person name="Aluri S."/>
            <person name="Balachadran M.T."/>
            <person name="Sivarajan S.R."/>
            <person name="Patrignani A."/>
            <person name="Gruter S."/>
            <person name="Poveda L."/>
            <person name="Shimizu-Inatsugi R."/>
            <person name="Baeten J."/>
            <person name="Francoijs K.J."/>
            <person name="Nataraja K.N."/>
            <person name="Reddy Y.A.N."/>
            <person name="Phadnis S."/>
            <person name="Ravikumar R.L."/>
            <person name="Schlapbach R."/>
            <person name="Sreeman S.M."/>
            <person name="Shimizu K.K."/>
        </authorList>
    </citation>
    <scope>NUCLEOTIDE SEQUENCE</scope>
</reference>
<keyword evidence="2" id="KW-1185">Reference proteome</keyword>
<dbReference type="EMBL" id="BQKI01000020">
    <property type="protein sequence ID" value="GJN11905.1"/>
    <property type="molecule type" value="Genomic_DNA"/>
</dbReference>
<dbReference type="Proteomes" id="UP001054889">
    <property type="component" value="Unassembled WGS sequence"/>
</dbReference>